<feature type="compositionally biased region" description="Low complexity" evidence="1">
    <location>
        <begin position="170"/>
        <end position="181"/>
    </location>
</feature>
<proteinExistence type="predicted"/>
<gene>
    <name evidence="2" type="ORF">ALC60_00460</name>
</gene>
<feature type="compositionally biased region" description="Basic and acidic residues" evidence="1">
    <location>
        <begin position="159"/>
        <end position="169"/>
    </location>
</feature>
<evidence type="ECO:0000313" key="2">
    <source>
        <dbReference type="EMBL" id="KYQ60477.1"/>
    </source>
</evidence>
<dbReference type="EMBL" id="KQ982074">
    <property type="protein sequence ID" value="KYQ60477.1"/>
    <property type="molecule type" value="Genomic_DNA"/>
</dbReference>
<protein>
    <submittedName>
        <fullName evidence="2">Uncharacterized protein</fullName>
    </submittedName>
</protein>
<organism evidence="2 3">
    <name type="scientific">Mycetomoellerius zeteki</name>
    <dbReference type="NCBI Taxonomy" id="64791"/>
    <lineage>
        <taxon>Eukaryota</taxon>
        <taxon>Metazoa</taxon>
        <taxon>Ecdysozoa</taxon>
        <taxon>Arthropoda</taxon>
        <taxon>Hexapoda</taxon>
        <taxon>Insecta</taxon>
        <taxon>Pterygota</taxon>
        <taxon>Neoptera</taxon>
        <taxon>Endopterygota</taxon>
        <taxon>Hymenoptera</taxon>
        <taxon>Apocrita</taxon>
        <taxon>Aculeata</taxon>
        <taxon>Formicoidea</taxon>
        <taxon>Formicidae</taxon>
        <taxon>Myrmicinae</taxon>
        <taxon>Mycetomoellerius</taxon>
    </lineage>
</organism>
<evidence type="ECO:0000256" key="1">
    <source>
        <dbReference type="SAM" id="MobiDB-lite"/>
    </source>
</evidence>
<dbReference type="Proteomes" id="UP000075809">
    <property type="component" value="Unassembled WGS sequence"/>
</dbReference>
<dbReference type="STRING" id="64791.A0A151XJG7"/>
<evidence type="ECO:0000313" key="3">
    <source>
        <dbReference type="Proteomes" id="UP000075809"/>
    </source>
</evidence>
<keyword evidence="3" id="KW-1185">Reference proteome</keyword>
<dbReference type="AlphaFoldDB" id="A0A151XJG7"/>
<feature type="region of interest" description="Disordered" evidence="1">
    <location>
        <begin position="149"/>
        <end position="187"/>
    </location>
</feature>
<accession>A0A151XJG7</accession>
<name>A0A151XJG7_9HYME</name>
<feature type="compositionally biased region" description="Polar residues" evidence="1">
    <location>
        <begin position="149"/>
        <end position="158"/>
    </location>
</feature>
<sequence>MARRGAGERQWTHKPRKPINRDARLRSCTNMKLLGYCLFCLFATRVQSKPQITKLFPVEGLTAYHKQFNDTTKSLDKFWEKLRTTYNFVFQQSDNTSNVEKILAKNASNPNLQALRLISTDTLKNNYTNLKYPNNTFLDQIKSLSIPQNRDSKATSSNLKKDSSVETKTNENNVSSTNSNKKSSDKVKILPDDDWFNDIEPLEQLELQDEELDKKNEVESVTPGTTLPTTVGRHLLEWLGTLFGLTYSIYSKLSSAACGNEKHDNATGTMIK</sequence>
<reference evidence="2 3" key="1">
    <citation type="submission" date="2015-09" db="EMBL/GenBank/DDBJ databases">
        <title>Trachymyrmex zeteki WGS genome.</title>
        <authorList>
            <person name="Nygaard S."/>
            <person name="Hu H."/>
            <person name="Boomsma J."/>
            <person name="Zhang G."/>
        </authorList>
    </citation>
    <scope>NUCLEOTIDE SEQUENCE [LARGE SCALE GENOMIC DNA]</scope>
    <source>
        <strain evidence="2">Tzet28-1</strain>
        <tissue evidence="2">Whole body</tissue>
    </source>
</reference>